<name>A0ABW2L333_9BACT</name>
<dbReference type="Pfam" id="PF13454">
    <property type="entry name" value="NAD_binding_9"/>
    <property type="match status" value="1"/>
</dbReference>
<accession>A0ABW2L333</accession>
<dbReference type="InterPro" id="IPR052189">
    <property type="entry name" value="L-asp_N-monooxygenase_NS-form"/>
</dbReference>
<dbReference type="SUPFAM" id="SSF51905">
    <property type="entry name" value="FAD/NAD(P)-binding domain"/>
    <property type="match status" value="1"/>
</dbReference>
<proteinExistence type="predicted"/>
<gene>
    <name evidence="2" type="ORF">ACFQY0_02195</name>
</gene>
<keyword evidence="3" id="KW-1185">Reference proteome</keyword>
<dbReference type="Proteomes" id="UP001596472">
    <property type="component" value="Unassembled WGS sequence"/>
</dbReference>
<reference evidence="3" key="1">
    <citation type="journal article" date="2019" name="Int. J. Syst. Evol. Microbiol.">
        <title>The Global Catalogue of Microorganisms (GCM) 10K type strain sequencing project: providing services to taxonomists for standard genome sequencing and annotation.</title>
        <authorList>
            <consortium name="The Broad Institute Genomics Platform"/>
            <consortium name="The Broad Institute Genome Sequencing Center for Infectious Disease"/>
            <person name="Wu L."/>
            <person name="Ma J."/>
        </authorList>
    </citation>
    <scope>NUCLEOTIDE SEQUENCE [LARGE SCALE GENOMIC DNA]</scope>
    <source>
        <strain evidence="3">CGMCC 4.1467</strain>
    </source>
</reference>
<organism evidence="2 3">
    <name type="scientific">Haloferula chungangensis</name>
    <dbReference type="NCBI Taxonomy" id="1048331"/>
    <lineage>
        <taxon>Bacteria</taxon>
        <taxon>Pseudomonadati</taxon>
        <taxon>Verrucomicrobiota</taxon>
        <taxon>Verrucomicrobiia</taxon>
        <taxon>Verrucomicrobiales</taxon>
        <taxon>Verrucomicrobiaceae</taxon>
        <taxon>Haloferula</taxon>
    </lineage>
</organism>
<evidence type="ECO:0000313" key="3">
    <source>
        <dbReference type="Proteomes" id="UP001596472"/>
    </source>
</evidence>
<sequence length="600" mass="68103">MKEIGSLAVIGSGPSALYFLYHLSQSAEDFRHSLDSITVFEKTSLAGYGMPYHPETTDRYNRANISSEELPELPETFVAWLRKRNHAELETWGIVEEEISESEVYCRLALGKYFSEQFQRIVELFRNTGIPVDVRTSCSVDDIEEEEENRRTRLRTCTDGAELYDTVVIATGHSWKGEDRAEEGFFSSPWPIFKLLPAPGEFLNHPVGTLGASLSAFDVISSLSHRHGEFLSTDRGLIFKAYEGAEGFELVMHAAEGWLPHLQWDQEEPLREIYRHVSRDAMLSLREQDGSLRIATYFDRVCRPALIDAFEKDEMDELVRLLRDEAFGFEDFVDEMTERHDYVDSFEGMRKELEEARDSVENHRPIHWKETLDDLMYCLNYHAELLPAEDHVFLKGSVMPFLMNVIAAMPLQSATMLLGLHDAGKIRLVTGKVKIEGEGREPGTTRVSVESDRGQEEIEYRMFVDCSGQKPMDLDAFPFQSLAKQGAVREARADFLNPVKAKEIDDEKLLLEDGVRRLRIGGIDVDAAFHIIGQDGTANPRIFDLSFPHTSGVRPYSYGLQACNATAEIVVRTWRDDIGAGQSEEASLREVSRTYDGDRT</sequence>
<dbReference type="PANTHER" id="PTHR40254">
    <property type="entry name" value="BLR0577 PROTEIN"/>
    <property type="match status" value="1"/>
</dbReference>
<comment type="caution">
    <text evidence="2">The sequence shown here is derived from an EMBL/GenBank/DDBJ whole genome shotgun (WGS) entry which is preliminary data.</text>
</comment>
<protein>
    <submittedName>
        <fullName evidence="2">FAD/NAD(P)-binding protein</fullName>
    </submittedName>
</protein>
<dbReference type="EMBL" id="JBHTBS010000001">
    <property type="protein sequence ID" value="MFC7335975.1"/>
    <property type="molecule type" value="Genomic_DNA"/>
</dbReference>
<dbReference type="RefSeq" id="WP_379708623.1">
    <property type="nucleotide sequence ID" value="NZ_JBHTBS010000001.1"/>
</dbReference>
<evidence type="ECO:0000313" key="2">
    <source>
        <dbReference type="EMBL" id="MFC7335975.1"/>
    </source>
</evidence>
<dbReference type="Gene3D" id="3.50.50.60">
    <property type="entry name" value="FAD/NAD(P)-binding domain"/>
    <property type="match status" value="1"/>
</dbReference>
<dbReference type="InterPro" id="IPR036188">
    <property type="entry name" value="FAD/NAD-bd_sf"/>
</dbReference>
<dbReference type="PANTHER" id="PTHR40254:SF1">
    <property type="entry name" value="BLR0577 PROTEIN"/>
    <property type="match status" value="1"/>
</dbReference>
<evidence type="ECO:0000259" key="1">
    <source>
        <dbReference type="Pfam" id="PF13454"/>
    </source>
</evidence>
<feature type="domain" description="FAD-dependent urate hydroxylase HpyO/Asp monooxygenase CreE-like FAD/NAD(P)-binding" evidence="1">
    <location>
        <begin position="8"/>
        <end position="173"/>
    </location>
</feature>
<dbReference type="InterPro" id="IPR038732">
    <property type="entry name" value="HpyO/CreE_NAD-binding"/>
</dbReference>